<dbReference type="RefSeq" id="WP_017824362.1">
    <property type="nucleotide sequence ID" value="NZ_KB403091.1"/>
</dbReference>
<name>A0A022L1L1_9MICO</name>
<evidence type="ECO:0000256" key="1">
    <source>
        <dbReference type="SAM" id="Phobius"/>
    </source>
</evidence>
<accession>A0A022L1L1</accession>
<keyword evidence="1" id="KW-1133">Transmembrane helix</keyword>
<dbReference type="AlphaFoldDB" id="A0A022L1L1"/>
<evidence type="ECO:0000313" key="3">
    <source>
        <dbReference type="Proteomes" id="UP000019754"/>
    </source>
</evidence>
<protein>
    <submittedName>
        <fullName evidence="2">Uncharacterized protein</fullName>
    </submittedName>
</protein>
<keyword evidence="1" id="KW-0812">Transmembrane</keyword>
<reference evidence="2 3" key="1">
    <citation type="journal article" date="2013" name="Genome Announc.">
        <title>Draft genome sequence of an Actinobacterium, Brachybacterium muris strain UCD-AY4.</title>
        <authorList>
            <person name="Lo J.R."/>
            <person name="Lang J.M."/>
            <person name="Darling A.E."/>
            <person name="Eisen J.A."/>
            <person name="Coil D.A."/>
        </authorList>
    </citation>
    <scope>NUCLEOTIDE SEQUENCE [LARGE SCALE GENOMIC DNA]</scope>
    <source>
        <strain evidence="2 3">UCD-AY4</strain>
    </source>
</reference>
<organism evidence="2 3">
    <name type="scientific">Brachybacterium muris UCD-AY4</name>
    <dbReference type="NCBI Taxonomy" id="1249481"/>
    <lineage>
        <taxon>Bacteria</taxon>
        <taxon>Bacillati</taxon>
        <taxon>Actinomycetota</taxon>
        <taxon>Actinomycetes</taxon>
        <taxon>Micrococcales</taxon>
        <taxon>Dermabacteraceae</taxon>
        <taxon>Brachybacterium</taxon>
    </lineage>
</organism>
<evidence type="ECO:0000313" key="2">
    <source>
        <dbReference type="EMBL" id="EYT51262.1"/>
    </source>
</evidence>
<comment type="caution">
    <text evidence="2">The sequence shown here is derived from an EMBL/GenBank/DDBJ whole genome shotgun (WGS) entry which is preliminary data.</text>
</comment>
<feature type="transmembrane region" description="Helical" evidence="1">
    <location>
        <begin position="116"/>
        <end position="137"/>
    </location>
</feature>
<feature type="transmembrane region" description="Helical" evidence="1">
    <location>
        <begin position="157"/>
        <end position="177"/>
    </location>
</feature>
<feature type="transmembrane region" description="Helical" evidence="1">
    <location>
        <begin position="28"/>
        <end position="51"/>
    </location>
</feature>
<feature type="transmembrane region" description="Helical" evidence="1">
    <location>
        <begin position="71"/>
        <end position="96"/>
    </location>
</feature>
<proteinExistence type="predicted"/>
<keyword evidence="1" id="KW-0472">Membrane</keyword>
<gene>
    <name evidence="2" type="ORF">D641_0100220</name>
</gene>
<keyword evidence="3" id="KW-1185">Reference proteome</keyword>
<dbReference type="HOGENOM" id="CLU_1412790_0_0_11"/>
<sequence length="192" mass="19927">MDDATAETGTLWAPDAPDWSRRLLRTALWLLAWVLLGLVLAGLLLVVAATLEPRVPAEDPGTIDVDAVLGGLVLSVPGMVLPGVLIPPLLLAAVLVRLIRGPQQESRARRRFERPLALAVAAAIAALSGLAVLVVVVTGGGMNDWDLAEASAAPGMLVMASLVILLVLTAVVSGLAAGRRLPRLPSINPTEP</sequence>
<dbReference type="EMBL" id="AORC01000002">
    <property type="protein sequence ID" value="EYT51262.1"/>
    <property type="molecule type" value="Genomic_DNA"/>
</dbReference>
<dbReference type="STRING" id="1249481.D641_0100220"/>
<dbReference type="Proteomes" id="UP000019754">
    <property type="component" value="Unassembled WGS sequence"/>
</dbReference>